<evidence type="ECO:0000256" key="7">
    <source>
        <dbReference type="ARBA" id="ARBA00023211"/>
    </source>
</evidence>
<dbReference type="PANTHER" id="PTHR31637">
    <property type="entry name" value="2,3-BISPHOSPHOGLYCERATE-INDEPENDENT PHOSPHOGLYCERATE MUTASE"/>
    <property type="match status" value="1"/>
</dbReference>
<keyword evidence="8 9" id="KW-0413">Isomerase</keyword>
<evidence type="ECO:0000256" key="8">
    <source>
        <dbReference type="ARBA" id="ARBA00023235"/>
    </source>
</evidence>
<feature type="binding site" evidence="9 13">
    <location>
        <position position="16"/>
    </location>
    <ligand>
        <name>Mn(2+)</name>
        <dbReference type="ChEBI" id="CHEBI:29035"/>
        <label>2</label>
    </ligand>
</feature>
<sequence length="513" mass="54402">MSEGLSGRPVVLCVLDGWGWREEEANNAVRQARTPNFDRLWASLPHSFLRTDGPNVGLPEEQFGNSEVGHMNLGAGRVVMQDLPRIGAALKDGSLAASQPFREFVGKAQSGSGRVHLVGLASPGGVHGHQDHLVSVAHLLRKAGLEVALHIFTDGRDTAPRSGQAHVAAIMAGLKGDPGIVPATISGRYYAMDRDHRWERVALAYEAIAHAAGPRVASFEAALSAAYANDKGDEFVLPQVIEGYGGMAPGDALLSLNFRADRIREILDALVDPAFDGFDRGRAPKLAVAAGMTSYSAGLDRLLITLFPPQSMDDLMGEVIAKAGLAQLRMAETEKYPHVTFFFNGGREEPYAREERIMVPSPKVATYDLQPSMSATTLCDKFVEAVRSGRFDFILINFANPDMVGHTGSLPAAIEAVETVDGCLGRVAEAVASMGGAAIITADHGNCEMMVDPETGEPHTAHTLNPVPCMLLGGPKGSSLGDGRLADVAPTLLALLGQPQPAAMGGQSLLRHA</sequence>
<feature type="binding site" evidence="9 13">
    <location>
        <position position="444"/>
    </location>
    <ligand>
        <name>Mn(2+)</name>
        <dbReference type="ChEBI" id="CHEBI:29035"/>
        <label>2</label>
    </ligand>
</feature>
<evidence type="ECO:0000313" key="17">
    <source>
        <dbReference type="Proteomes" id="UP000197065"/>
    </source>
</evidence>
<evidence type="ECO:0000256" key="3">
    <source>
        <dbReference type="ARBA" id="ARBA00004798"/>
    </source>
</evidence>
<dbReference type="HAMAP" id="MF_01038">
    <property type="entry name" value="GpmI"/>
    <property type="match status" value="1"/>
</dbReference>
<feature type="domain" description="Metalloenzyme" evidence="14">
    <location>
        <begin position="9"/>
        <end position="497"/>
    </location>
</feature>
<comment type="function">
    <text evidence="2 9">Catalyzes the interconversion of 2-phosphoglycerate and 3-phosphoglycerate.</text>
</comment>
<evidence type="ECO:0000256" key="10">
    <source>
        <dbReference type="NCBIfam" id="TIGR01307"/>
    </source>
</evidence>
<dbReference type="InterPro" id="IPR036646">
    <property type="entry name" value="PGAM_B_sf"/>
</dbReference>
<dbReference type="InterPro" id="IPR006124">
    <property type="entry name" value="Metalloenzyme"/>
</dbReference>
<evidence type="ECO:0000256" key="5">
    <source>
        <dbReference type="ARBA" id="ARBA00022723"/>
    </source>
</evidence>
<feature type="binding site" evidence="9 12">
    <location>
        <position position="335"/>
    </location>
    <ligand>
        <name>substrate</name>
    </ligand>
</feature>
<evidence type="ECO:0000256" key="2">
    <source>
        <dbReference type="ARBA" id="ARBA00002315"/>
    </source>
</evidence>
<feature type="binding site" evidence="9 13">
    <location>
        <position position="443"/>
    </location>
    <ligand>
        <name>Mn(2+)</name>
        <dbReference type="ChEBI" id="CHEBI:29035"/>
        <label>2</label>
    </ligand>
</feature>
<feature type="binding site" evidence="9 13">
    <location>
        <position position="66"/>
    </location>
    <ligand>
        <name>Mn(2+)</name>
        <dbReference type="ChEBI" id="CHEBI:29035"/>
        <label>2</label>
    </ligand>
</feature>
<gene>
    <name evidence="9" type="primary">gpmI</name>
    <name evidence="16" type="ORF">SAMN07250955_104115</name>
</gene>
<dbReference type="Pfam" id="PF06415">
    <property type="entry name" value="iPGM_N"/>
    <property type="match status" value="1"/>
</dbReference>
<evidence type="ECO:0000256" key="6">
    <source>
        <dbReference type="ARBA" id="ARBA00023152"/>
    </source>
</evidence>
<dbReference type="EC" id="5.4.2.12" evidence="9 10"/>
<accession>A0A212QY31</accession>
<feature type="binding site" evidence="9 13">
    <location>
        <position position="462"/>
    </location>
    <ligand>
        <name>Mn(2+)</name>
        <dbReference type="ChEBI" id="CHEBI:29035"/>
        <label>1</label>
    </ligand>
</feature>
<proteinExistence type="inferred from homology"/>
<dbReference type="GO" id="GO:0006007">
    <property type="term" value="P:glucose catabolic process"/>
    <property type="evidence" value="ECO:0007669"/>
    <property type="project" value="InterPro"/>
</dbReference>
<feature type="binding site" evidence="9 12">
    <location>
        <position position="188"/>
    </location>
    <ligand>
        <name>substrate</name>
    </ligand>
</feature>
<evidence type="ECO:0000256" key="13">
    <source>
        <dbReference type="PIRSR" id="PIRSR001492-3"/>
    </source>
</evidence>
<dbReference type="GO" id="GO:0030145">
    <property type="term" value="F:manganese ion binding"/>
    <property type="evidence" value="ECO:0007669"/>
    <property type="project" value="UniProtKB-UniRule"/>
</dbReference>
<dbReference type="NCBIfam" id="TIGR01307">
    <property type="entry name" value="pgm_bpd_ind"/>
    <property type="match status" value="1"/>
</dbReference>
<keyword evidence="6 9" id="KW-0324">Glycolysis</keyword>
<dbReference type="Proteomes" id="UP000197065">
    <property type="component" value="Unassembled WGS sequence"/>
</dbReference>
<dbReference type="Gene3D" id="3.40.1450.10">
    <property type="entry name" value="BPG-independent phosphoglycerate mutase, domain B"/>
    <property type="match status" value="1"/>
</dbReference>
<evidence type="ECO:0000256" key="9">
    <source>
        <dbReference type="HAMAP-Rule" id="MF_01038"/>
    </source>
</evidence>
<protein>
    <recommendedName>
        <fullName evidence="9 10">2,3-bisphosphoglycerate-independent phosphoglycerate mutase</fullName>
        <shortName evidence="9">BPG-independent PGAM</shortName>
        <shortName evidence="9">Phosphoglyceromutase</shortName>
        <shortName evidence="9">iPGM</shortName>
        <ecNumber evidence="9 10">5.4.2.12</ecNumber>
    </recommendedName>
</protein>
<dbReference type="FunFam" id="3.40.1450.10:FF:000002">
    <property type="entry name" value="2,3-bisphosphoglycerate-independent phosphoglycerate mutase"/>
    <property type="match status" value="1"/>
</dbReference>
<evidence type="ECO:0000313" key="16">
    <source>
        <dbReference type="EMBL" id="SNB64635.1"/>
    </source>
</evidence>
<dbReference type="SUPFAM" id="SSF64158">
    <property type="entry name" value="2,3-Bisphosphoglycerate-independent phosphoglycerate mutase, substrate-binding domain"/>
    <property type="match status" value="1"/>
</dbReference>
<dbReference type="PIRSF" id="PIRSF001492">
    <property type="entry name" value="IPGAM"/>
    <property type="match status" value="1"/>
</dbReference>
<organism evidence="16 17">
    <name type="scientific">Arboricoccus pini</name>
    <dbReference type="NCBI Taxonomy" id="1963835"/>
    <lineage>
        <taxon>Bacteria</taxon>
        <taxon>Pseudomonadati</taxon>
        <taxon>Pseudomonadota</taxon>
        <taxon>Alphaproteobacteria</taxon>
        <taxon>Geminicoccales</taxon>
        <taxon>Geminicoccaceae</taxon>
        <taxon>Arboricoccus</taxon>
    </lineage>
</organism>
<feature type="active site" description="Phosphoserine intermediate" evidence="9 11">
    <location>
        <position position="66"/>
    </location>
</feature>
<dbReference type="SUPFAM" id="SSF53649">
    <property type="entry name" value="Alkaline phosphatase-like"/>
    <property type="match status" value="1"/>
</dbReference>
<dbReference type="CDD" id="cd16010">
    <property type="entry name" value="iPGM"/>
    <property type="match status" value="1"/>
</dbReference>
<reference evidence="16 17" key="1">
    <citation type="submission" date="2017-06" db="EMBL/GenBank/DDBJ databases">
        <authorList>
            <person name="Kim H.J."/>
            <person name="Triplett B.A."/>
        </authorList>
    </citation>
    <scope>NUCLEOTIDE SEQUENCE [LARGE SCALE GENOMIC DNA]</scope>
    <source>
        <strain evidence="16 17">B29T1</strain>
    </source>
</reference>
<keyword evidence="17" id="KW-1185">Reference proteome</keyword>
<comment type="similarity">
    <text evidence="4 9">Belongs to the BPG-independent phosphoglycerate mutase family.</text>
</comment>
<evidence type="ECO:0000259" key="15">
    <source>
        <dbReference type="Pfam" id="PF06415"/>
    </source>
</evidence>
<dbReference type="AlphaFoldDB" id="A0A212QY31"/>
<feature type="binding site" evidence="9 13">
    <location>
        <position position="406"/>
    </location>
    <ligand>
        <name>Mn(2+)</name>
        <dbReference type="ChEBI" id="CHEBI:29035"/>
        <label>1</label>
    </ligand>
</feature>
<comment type="subunit">
    <text evidence="9">Monomer.</text>
</comment>
<dbReference type="InterPro" id="IPR011258">
    <property type="entry name" value="BPG-indep_PGM_N"/>
</dbReference>
<comment type="catalytic activity">
    <reaction evidence="1 9">
        <text>(2R)-2-phosphoglycerate = (2R)-3-phosphoglycerate</text>
        <dbReference type="Rhea" id="RHEA:15901"/>
        <dbReference type="ChEBI" id="CHEBI:58272"/>
        <dbReference type="ChEBI" id="CHEBI:58289"/>
        <dbReference type="EC" id="5.4.2.12"/>
    </reaction>
</comment>
<feature type="binding site" evidence="9 13">
    <location>
        <position position="402"/>
    </location>
    <ligand>
        <name>Mn(2+)</name>
        <dbReference type="ChEBI" id="CHEBI:29035"/>
        <label>1</label>
    </ligand>
</feature>
<dbReference type="InterPro" id="IPR005995">
    <property type="entry name" value="Pgm_bpd_ind"/>
</dbReference>
<evidence type="ECO:0000256" key="12">
    <source>
        <dbReference type="PIRSR" id="PIRSR001492-2"/>
    </source>
</evidence>
<evidence type="ECO:0000259" key="14">
    <source>
        <dbReference type="Pfam" id="PF01676"/>
    </source>
</evidence>
<feature type="binding site" evidence="9 12">
    <location>
        <begin position="259"/>
        <end position="262"/>
    </location>
    <ligand>
        <name>substrate</name>
    </ligand>
</feature>
<feature type="binding site" evidence="9 12">
    <location>
        <position position="127"/>
    </location>
    <ligand>
        <name>substrate</name>
    </ligand>
</feature>
<evidence type="ECO:0000256" key="11">
    <source>
        <dbReference type="PIRSR" id="PIRSR001492-1"/>
    </source>
</evidence>
<dbReference type="Gene3D" id="3.40.720.10">
    <property type="entry name" value="Alkaline Phosphatase, subunit A"/>
    <property type="match status" value="1"/>
</dbReference>
<dbReference type="Pfam" id="PF01676">
    <property type="entry name" value="Metalloenzyme"/>
    <property type="match status" value="1"/>
</dbReference>
<feature type="domain" description="BPG-independent PGAM N-terminal" evidence="15">
    <location>
        <begin position="86"/>
        <end position="296"/>
    </location>
</feature>
<comment type="pathway">
    <text evidence="3 9">Carbohydrate degradation; glycolysis; pyruvate from D-glyceraldehyde 3-phosphate: step 3/5.</text>
</comment>
<dbReference type="InterPro" id="IPR017850">
    <property type="entry name" value="Alkaline_phosphatase_core_sf"/>
</dbReference>
<comment type="cofactor">
    <cofactor evidence="9">
        <name>Mn(2+)</name>
        <dbReference type="ChEBI" id="CHEBI:29035"/>
    </cofactor>
    <text evidence="9">Binds 2 manganese ions per subunit.</text>
</comment>
<evidence type="ECO:0000256" key="4">
    <source>
        <dbReference type="ARBA" id="ARBA00008819"/>
    </source>
</evidence>
<dbReference type="UniPathway" id="UPA00109">
    <property type="reaction ID" value="UER00186"/>
</dbReference>
<dbReference type="OrthoDB" id="9800863at2"/>
<keyword evidence="7 9" id="KW-0464">Manganese</keyword>
<dbReference type="RefSeq" id="WP_088560702.1">
    <property type="nucleotide sequence ID" value="NZ_FYEH01000004.1"/>
</dbReference>
<feature type="binding site" evidence="9 12">
    <location>
        <begin position="156"/>
        <end position="157"/>
    </location>
    <ligand>
        <name>substrate</name>
    </ligand>
</feature>
<dbReference type="PANTHER" id="PTHR31637:SF0">
    <property type="entry name" value="2,3-BISPHOSPHOGLYCERATE-INDEPENDENT PHOSPHOGLYCERATE MUTASE"/>
    <property type="match status" value="1"/>
</dbReference>
<dbReference type="GO" id="GO:0006096">
    <property type="term" value="P:glycolytic process"/>
    <property type="evidence" value="ECO:0007669"/>
    <property type="project" value="UniProtKB-UniRule"/>
</dbReference>
<dbReference type="GO" id="GO:0005829">
    <property type="term" value="C:cytosol"/>
    <property type="evidence" value="ECO:0007669"/>
    <property type="project" value="TreeGrafter"/>
</dbReference>
<feature type="binding site" evidence="9 12">
    <location>
        <position position="194"/>
    </location>
    <ligand>
        <name>substrate</name>
    </ligand>
</feature>
<evidence type="ECO:0000256" key="1">
    <source>
        <dbReference type="ARBA" id="ARBA00000370"/>
    </source>
</evidence>
<name>A0A212QY31_9PROT</name>
<keyword evidence="5 9" id="KW-0479">Metal-binding</keyword>
<dbReference type="GO" id="GO:0004619">
    <property type="term" value="F:phosphoglycerate mutase activity"/>
    <property type="evidence" value="ECO:0007669"/>
    <property type="project" value="UniProtKB-UniRule"/>
</dbReference>
<dbReference type="EMBL" id="FYEH01000004">
    <property type="protein sequence ID" value="SNB64635.1"/>
    <property type="molecule type" value="Genomic_DNA"/>
</dbReference>